<dbReference type="HAMAP" id="MF_03141">
    <property type="entry name" value="lis1"/>
    <property type="match status" value="1"/>
</dbReference>
<keyword evidence="8 11" id="KW-0175">Coiled coil</keyword>
<dbReference type="FunFam" id="2.130.10.10:FF:000342">
    <property type="entry name" value="Nuclear distribution protein PAC1"/>
    <property type="match status" value="1"/>
</dbReference>
<dbReference type="EMBL" id="HG937694">
    <property type="protein sequence ID" value="CDP38806.1"/>
    <property type="molecule type" value="Genomic_DNA"/>
</dbReference>
<keyword evidence="5 11" id="KW-0493">Microtubule</keyword>
<accession>A0A060TI28</accession>
<evidence type="ECO:0000256" key="6">
    <source>
        <dbReference type="ARBA" id="ARBA00022737"/>
    </source>
</evidence>
<evidence type="ECO:0000256" key="9">
    <source>
        <dbReference type="ARBA" id="ARBA00023212"/>
    </source>
</evidence>
<dbReference type="PhylomeDB" id="A0A060TI28"/>
<dbReference type="InterPro" id="IPR019775">
    <property type="entry name" value="WD40_repeat_CS"/>
</dbReference>
<dbReference type="GO" id="GO:0000922">
    <property type="term" value="C:spindle pole"/>
    <property type="evidence" value="ECO:0007669"/>
    <property type="project" value="UniProtKB-SubCell"/>
</dbReference>
<dbReference type="AlphaFoldDB" id="A0A060TI28"/>
<feature type="repeat" description="WD" evidence="12">
    <location>
        <begin position="161"/>
        <end position="195"/>
    </location>
</feature>
<feature type="coiled-coil region" evidence="11">
    <location>
        <begin position="64"/>
        <end position="91"/>
    </location>
</feature>
<feature type="repeat" description="WD" evidence="12">
    <location>
        <begin position="354"/>
        <end position="388"/>
    </location>
</feature>
<comment type="similarity">
    <text evidence="11">Belongs to the WD repeat LIS1/nudF family.</text>
</comment>
<organism evidence="13">
    <name type="scientific">Blastobotrys adeninivorans</name>
    <name type="common">Yeast</name>
    <name type="synonym">Arxula adeninivorans</name>
    <dbReference type="NCBI Taxonomy" id="409370"/>
    <lineage>
        <taxon>Eukaryota</taxon>
        <taxon>Fungi</taxon>
        <taxon>Dikarya</taxon>
        <taxon>Ascomycota</taxon>
        <taxon>Saccharomycotina</taxon>
        <taxon>Dipodascomycetes</taxon>
        <taxon>Dipodascales</taxon>
        <taxon>Trichomonascaceae</taxon>
        <taxon>Blastobotrys</taxon>
    </lineage>
</organism>
<keyword evidence="7 11" id="KW-0498">Mitosis</keyword>
<dbReference type="PROSITE" id="PS50294">
    <property type="entry name" value="WD_REPEATS_REGION"/>
    <property type="match status" value="4"/>
</dbReference>
<dbReference type="GO" id="GO:0051012">
    <property type="term" value="P:microtubule sliding"/>
    <property type="evidence" value="ECO:0007669"/>
    <property type="project" value="UniProtKB-UniRule"/>
</dbReference>
<dbReference type="InterPro" id="IPR015943">
    <property type="entry name" value="WD40/YVTN_repeat-like_dom_sf"/>
</dbReference>
<evidence type="ECO:0000256" key="2">
    <source>
        <dbReference type="ARBA" id="ARBA00022490"/>
    </source>
</evidence>
<dbReference type="InterPro" id="IPR037190">
    <property type="entry name" value="LIS1_N"/>
</dbReference>
<evidence type="ECO:0000256" key="11">
    <source>
        <dbReference type="HAMAP-Rule" id="MF_03141"/>
    </source>
</evidence>
<gene>
    <name evidence="11" type="primary">PAC1</name>
    <name evidence="11" type="synonym">LIS1</name>
    <name evidence="13" type="ORF">GNLVRS02_ARAD1D43054g</name>
</gene>
<dbReference type="InterPro" id="IPR050349">
    <property type="entry name" value="WD_LIS1/nudF_dynein_reg"/>
</dbReference>
<dbReference type="Pfam" id="PF00400">
    <property type="entry name" value="WD40"/>
    <property type="match status" value="6"/>
</dbReference>
<dbReference type="SMART" id="SM00320">
    <property type="entry name" value="WD40"/>
    <property type="match status" value="7"/>
</dbReference>
<sequence length="454" mass="50132">MSGSLLSEKQRTELNRSLVAYLSCQSVPHDTIARIAKDLDVSLAPDANENKKQAQIIEKKWTSVVRLQRKVLELEAQVTTLKSELENVSSSSLGSGALGGSRKPADVISWLPRTARHTLSSHRQPVTAVAFHSVFSALASACEDGTIKIWDWELGELERTIKAHTKAVVDVDYGGQPGEELLASCSSDLTIKLWDPQNDYANIKTLSGHDHTISSVRFTPNGAYLISASRDKTLRVWDVKSGYAVRTIHGHSDWVKTVCPSMDSEYALSAGIDQTARISSISTGETKLVLIGHEHVIESAEFAPRSAYKYLASIEGLKKPVESSFSSSFEYVATASRDKTIKLWNTRGEVIKTLSGHDNWVRQVAFHPGGKYLISVSDDKSMRCWDLSQQGRCVKVISEAHNHFVSCLRWAPRITSVNESTNNDHDDNESNDKDLKGVRLVLATGSVDLDVKVW</sequence>
<dbReference type="PROSITE" id="PS00678">
    <property type="entry name" value="WD_REPEATS_1"/>
    <property type="match status" value="1"/>
</dbReference>
<evidence type="ECO:0000256" key="8">
    <source>
        <dbReference type="ARBA" id="ARBA00023054"/>
    </source>
</evidence>
<dbReference type="GO" id="GO:0005737">
    <property type="term" value="C:cytoplasm"/>
    <property type="evidence" value="ECO:0007669"/>
    <property type="project" value="UniProtKB-UniRule"/>
</dbReference>
<comment type="function">
    <text evidence="11">Positively regulates the activity of the minus-end directed microtubule motor protein dynein. Plays a central role in positioning the mitotic spindle at the bud neck during cell division. Targets cytoplasmic dynein to microtubule plus ends, thereby promoting dynein-mediated microtubule sliding along the bud cortex and consequently the movement of the mitotic spindle to the bud neck.</text>
</comment>
<evidence type="ECO:0000256" key="10">
    <source>
        <dbReference type="ARBA" id="ARBA00023306"/>
    </source>
</evidence>
<evidence type="ECO:0000313" key="13">
    <source>
        <dbReference type="EMBL" id="CDP38806.1"/>
    </source>
</evidence>
<comment type="subcellular location">
    <subcellularLocation>
        <location evidence="11">Cytoplasm</location>
        <location evidence="11">Cytoskeleton</location>
    </subcellularLocation>
    <subcellularLocation>
        <location evidence="11">Cytoplasm</location>
        <location evidence="11">Cytoskeleton</location>
        <location evidence="11">Spindle pole</location>
    </subcellularLocation>
    <text evidence="11">Localizes to the plus ends of microtubules and the mitotic spindle poles.</text>
</comment>
<reference evidence="13" key="2">
    <citation type="submission" date="2014-06" db="EMBL/GenBank/DDBJ databases">
        <title>The complete genome of Blastobotrys (Arxula) adeninivorans LS3 - a yeast of biotechnological interest.</title>
        <authorList>
            <person name="Kunze G."/>
            <person name="Gaillardin C."/>
            <person name="Czernicka M."/>
            <person name="Durrens P."/>
            <person name="Martin T."/>
            <person name="Boer E."/>
            <person name="Gabaldon T."/>
            <person name="Cruz J."/>
            <person name="Talla E."/>
            <person name="Marck C."/>
            <person name="Goffeau A."/>
            <person name="Barbe V."/>
            <person name="Baret P."/>
            <person name="Baronian K."/>
            <person name="Beier S."/>
            <person name="Bleykasten C."/>
            <person name="Bode R."/>
            <person name="Casaregola S."/>
            <person name="Despons L."/>
            <person name="Fairhead C."/>
            <person name="Giersberg M."/>
            <person name="Gierski P."/>
            <person name="Hahnel U."/>
            <person name="Hartmann A."/>
            <person name="Jankowska D."/>
            <person name="Jubin C."/>
            <person name="Jung P."/>
            <person name="Lafontaine I."/>
            <person name="Leh-Louis V."/>
            <person name="Lemaire M."/>
            <person name="Marcet-Houben M."/>
            <person name="Mascher M."/>
            <person name="Morel G."/>
            <person name="Richard G.-F."/>
            <person name="Riechen J."/>
            <person name="Sacerdot C."/>
            <person name="Sarkar A."/>
            <person name="Savel G."/>
            <person name="Schacherer J."/>
            <person name="Sherman D."/>
            <person name="Straub M.-L."/>
            <person name="Stein N."/>
            <person name="Thierry A."/>
            <person name="Trautwein-Schult A."/>
            <person name="Westhof E."/>
            <person name="Worch S."/>
            <person name="Dujon B."/>
            <person name="Souciet J.-L."/>
            <person name="Wincker P."/>
            <person name="Scholz U."/>
            <person name="Neuveglise N."/>
        </authorList>
    </citation>
    <scope>NUCLEOTIDE SEQUENCE</scope>
    <source>
        <strain evidence="13">LS3</strain>
    </source>
</reference>
<dbReference type="GO" id="GO:0000132">
    <property type="term" value="P:establishment of mitotic spindle orientation"/>
    <property type="evidence" value="ECO:0007669"/>
    <property type="project" value="UniProtKB-UniRule"/>
</dbReference>
<dbReference type="SUPFAM" id="SSF109925">
    <property type="entry name" value="Lissencephaly-1 protein (Lis-1, PAF-AH alpha) N-terminal domain"/>
    <property type="match status" value="1"/>
</dbReference>
<keyword evidence="2 11" id="KW-0963">Cytoplasm</keyword>
<dbReference type="Gene3D" id="2.130.10.10">
    <property type="entry name" value="YVTN repeat-like/Quinoprotein amine dehydrogenase"/>
    <property type="match status" value="1"/>
</dbReference>
<keyword evidence="10 11" id="KW-0131">Cell cycle</keyword>
<evidence type="ECO:0000256" key="5">
    <source>
        <dbReference type="ARBA" id="ARBA00022701"/>
    </source>
</evidence>
<dbReference type="InterPro" id="IPR020472">
    <property type="entry name" value="WD40_PAC1"/>
</dbReference>
<feature type="repeat" description="WD" evidence="12">
    <location>
        <begin position="119"/>
        <end position="160"/>
    </location>
</feature>
<dbReference type="PIRSF" id="PIRSF037647">
    <property type="entry name" value="Dynein_regulator_Lis1"/>
    <property type="match status" value="1"/>
</dbReference>
<keyword evidence="1 11" id="KW-0813">Transport</keyword>
<dbReference type="CDD" id="cd00200">
    <property type="entry name" value="WD40"/>
    <property type="match status" value="1"/>
</dbReference>
<evidence type="ECO:0000256" key="4">
    <source>
        <dbReference type="ARBA" id="ARBA00022618"/>
    </source>
</evidence>
<dbReference type="GO" id="GO:0051301">
    <property type="term" value="P:cell division"/>
    <property type="evidence" value="ECO:0007669"/>
    <property type="project" value="UniProtKB-KW"/>
</dbReference>
<keyword evidence="4 11" id="KW-0132">Cell division</keyword>
<keyword evidence="6" id="KW-0677">Repeat</keyword>
<dbReference type="GO" id="GO:0005875">
    <property type="term" value="C:microtubule associated complex"/>
    <property type="evidence" value="ECO:0007669"/>
    <property type="project" value="UniProtKB-UniRule"/>
</dbReference>
<keyword evidence="9 11" id="KW-0206">Cytoskeleton</keyword>
<dbReference type="PRINTS" id="PR00320">
    <property type="entry name" value="GPROTEINBRPT"/>
</dbReference>
<evidence type="ECO:0000256" key="1">
    <source>
        <dbReference type="ARBA" id="ARBA00022448"/>
    </source>
</evidence>
<protein>
    <recommendedName>
        <fullName evidence="11">Nuclear distribution protein PAC1</fullName>
    </recommendedName>
    <alternativeName>
        <fullName evidence="11">Lissencephaly-1 homolog</fullName>
        <shortName evidence="11">LIS-1</shortName>
    </alternativeName>
    <alternativeName>
        <fullName evidence="11">nudF homolog</fullName>
    </alternativeName>
</protein>
<feature type="repeat" description="WD" evidence="12">
    <location>
        <begin position="324"/>
        <end position="347"/>
    </location>
</feature>
<evidence type="ECO:0000256" key="3">
    <source>
        <dbReference type="ARBA" id="ARBA00022574"/>
    </source>
</evidence>
<dbReference type="SUPFAM" id="SSF50978">
    <property type="entry name" value="WD40 repeat-like"/>
    <property type="match status" value="1"/>
</dbReference>
<dbReference type="Gene3D" id="1.20.960.30">
    <property type="match status" value="1"/>
</dbReference>
<evidence type="ECO:0000256" key="12">
    <source>
        <dbReference type="PROSITE-ProRule" id="PRU00221"/>
    </source>
</evidence>
<reference evidence="13" key="1">
    <citation type="submission" date="2014-02" db="EMBL/GenBank/DDBJ databases">
        <authorList>
            <person name="Genoscope - CEA"/>
        </authorList>
    </citation>
    <scope>NUCLEOTIDE SEQUENCE</scope>
    <source>
        <strain evidence="13">LS3</strain>
    </source>
</reference>
<dbReference type="PROSITE" id="PS50082">
    <property type="entry name" value="WD_REPEATS_2"/>
    <property type="match status" value="5"/>
</dbReference>
<dbReference type="PANTHER" id="PTHR44129">
    <property type="entry name" value="WD REPEAT-CONTAINING PROTEIN POP1"/>
    <property type="match status" value="1"/>
</dbReference>
<feature type="repeat" description="WD" evidence="12">
    <location>
        <begin position="206"/>
        <end position="247"/>
    </location>
</feature>
<dbReference type="GO" id="GO:0070840">
    <property type="term" value="F:dynein complex binding"/>
    <property type="evidence" value="ECO:0007669"/>
    <property type="project" value="UniProtKB-UniRule"/>
</dbReference>
<dbReference type="InterPro" id="IPR001680">
    <property type="entry name" value="WD40_rpt"/>
</dbReference>
<evidence type="ECO:0000256" key="7">
    <source>
        <dbReference type="ARBA" id="ARBA00022776"/>
    </source>
</evidence>
<dbReference type="InterPro" id="IPR017252">
    <property type="entry name" value="Dynein_regulator_LIS1"/>
</dbReference>
<proteinExistence type="inferred from homology"/>
<dbReference type="GO" id="GO:0005874">
    <property type="term" value="C:microtubule"/>
    <property type="evidence" value="ECO:0007669"/>
    <property type="project" value="UniProtKB-KW"/>
</dbReference>
<comment type="subunit">
    <text evidence="11">Self-associates. Interacts with NDL1 and dynein.</text>
</comment>
<keyword evidence="3 12" id="KW-0853">WD repeat</keyword>
<name>A0A060TI28_BLAAD</name>
<dbReference type="InterPro" id="IPR036322">
    <property type="entry name" value="WD40_repeat_dom_sf"/>
</dbReference>